<evidence type="ECO:0000256" key="1">
    <source>
        <dbReference type="SAM" id="MobiDB-lite"/>
    </source>
</evidence>
<proteinExistence type="predicted"/>
<dbReference type="EMBL" id="OX395136">
    <property type="protein sequence ID" value="CAI5787163.1"/>
    <property type="molecule type" value="Genomic_DNA"/>
</dbReference>
<evidence type="ECO:0000313" key="3">
    <source>
        <dbReference type="Proteomes" id="UP001178461"/>
    </source>
</evidence>
<reference evidence="2" key="1">
    <citation type="submission" date="2022-12" db="EMBL/GenBank/DDBJ databases">
        <authorList>
            <person name="Alioto T."/>
            <person name="Alioto T."/>
            <person name="Gomez Garrido J."/>
        </authorList>
    </citation>
    <scope>NUCLEOTIDE SEQUENCE</scope>
</reference>
<accession>A0AA35PIX5</accession>
<feature type="compositionally biased region" description="Basic residues" evidence="1">
    <location>
        <begin position="1"/>
        <end position="10"/>
    </location>
</feature>
<name>A0AA35PIX5_9SAUR</name>
<feature type="compositionally biased region" description="Basic and acidic residues" evidence="1">
    <location>
        <begin position="46"/>
        <end position="63"/>
    </location>
</feature>
<keyword evidence="3" id="KW-1185">Reference proteome</keyword>
<sequence length="122" mass="13768">MKRIGKKNRHAVAYPSVPPAIRPIPHSEELPIPVFKGFVSSEDEGSEHGEEDHEDFGKVHEEMAVESEDDSSEQQSAPQQFSQRELNDLVRDLGLSKKAAELLASRLQEKHLLHHSAKVTYF</sequence>
<gene>
    <name evidence="2" type="ORF">PODLI_1B017891</name>
</gene>
<organism evidence="2 3">
    <name type="scientific">Podarcis lilfordi</name>
    <name type="common">Lilford's wall lizard</name>
    <dbReference type="NCBI Taxonomy" id="74358"/>
    <lineage>
        <taxon>Eukaryota</taxon>
        <taxon>Metazoa</taxon>
        <taxon>Chordata</taxon>
        <taxon>Craniata</taxon>
        <taxon>Vertebrata</taxon>
        <taxon>Euteleostomi</taxon>
        <taxon>Lepidosauria</taxon>
        <taxon>Squamata</taxon>
        <taxon>Bifurcata</taxon>
        <taxon>Unidentata</taxon>
        <taxon>Episquamata</taxon>
        <taxon>Laterata</taxon>
        <taxon>Lacertibaenia</taxon>
        <taxon>Lacertidae</taxon>
        <taxon>Podarcis</taxon>
    </lineage>
</organism>
<dbReference type="Proteomes" id="UP001178461">
    <property type="component" value="Chromosome 11"/>
</dbReference>
<dbReference type="AlphaFoldDB" id="A0AA35PIX5"/>
<protein>
    <submittedName>
        <fullName evidence="2">Uncharacterized protein</fullName>
    </submittedName>
</protein>
<feature type="region of interest" description="Disordered" evidence="1">
    <location>
        <begin position="1"/>
        <end position="85"/>
    </location>
</feature>
<evidence type="ECO:0000313" key="2">
    <source>
        <dbReference type="EMBL" id="CAI5787163.1"/>
    </source>
</evidence>